<dbReference type="CDD" id="cd14014">
    <property type="entry name" value="STKc_PknB_like"/>
    <property type="match status" value="1"/>
</dbReference>
<evidence type="ECO:0000256" key="4">
    <source>
        <dbReference type="ARBA" id="ARBA00022840"/>
    </source>
</evidence>
<keyword evidence="2 5" id="KW-0547">Nucleotide-binding</keyword>
<dbReference type="Proteomes" id="UP000182100">
    <property type="component" value="Unassembled WGS sequence"/>
</dbReference>
<dbReference type="PROSITE" id="PS00107">
    <property type="entry name" value="PROTEIN_KINASE_ATP"/>
    <property type="match status" value="1"/>
</dbReference>
<keyword evidence="3 9" id="KW-0418">Kinase</keyword>
<feature type="compositionally biased region" description="Pro residues" evidence="6">
    <location>
        <begin position="316"/>
        <end position="325"/>
    </location>
</feature>
<dbReference type="SUPFAM" id="SSF56112">
    <property type="entry name" value="Protein kinase-like (PK-like)"/>
    <property type="match status" value="1"/>
</dbReference>
<name>A0A1G6VP51_9ACTN</name>
<feature type="region of interest" description="Disordered" evidence="6">
    <location>
        <begin position="476"/>
        <end position="537"/>
    </location>
</feature>
<evidence type="ECO:0000256" key="6">
    <source>
        <dbReference type="SAM" id="MobiDB-lite"/>
    </source>
</evidence>
<dbReference type="AlphaFoldDB" id="A0A1G6VP51"/>
<dbReference type="STRING" id="67344.SAMN05216505_10949"/>
<keyword evidence="9" id="KW-0723">Serine/threonine-protein kinase</keyword>
<evidence type="ECO:0000256" key="5">
    <source>
        <dbReference type="PROSITE-ProRule" id="PRU10141"/>
    </source>
</evidence>
<evidence type="ECO:0000313" key="10">
    <source>
        <dbReference type="Proteomes" id="UP000182100"/>
    </source>
</evidence>
<proteinExistence type="predicted"/>
<dbReference type="GO" id="GO:0005524">
    <property type="term" value="F:ATP binding"/>
    <property type="evidence" value="ECO:0007669"/>
    <property type="project" value="UniProtKB-UniRule"/>
</dbReference>
<dbReference type="Gene3D" id="1.10.510.10">
    <property type="entry name" value="Transferase(Phosphotransferase) domain 1"/>
    <property type="match status" value="1"/>
</dbReference>
<accession>A0A1G6VP51</accession>
<keyword evidence="7" id="KW-0472">Membrane</keyword>
<dbReference type="InterPro" id="IPR011009">
    <property type="entry name" value="Kinase-like_dom_sf"/>
</dbReference>
<dbReference type="SMART" id="SM00220">
    <property type="entry name" value="S_TKc"/>
    <property type="match status" value="1"/>
</dbReference>
<keyword evidence="4 5" id="KW-0067">ATP-binding</keyword>
<dbReference type="InterPro" id="IPR017441">
    <property type="entry name" value="Protein_kinase_ATP_BS"/>
</dbReference>
<dbReference type="Pfam" id="PF00069">
    <property type="entry name" value="Pkinase"/>
    <property type="match status" value="1"/>
</dbReference>
<evidence type="ECO:0000256" key="1">
    <source>
        <dbReference type="ARBA" id="ARBA00022679"/>
    </source>
</evidence>
<feature type="compositionally biased region" description="Low complexity" evidence="6">
    <location>
        <begin position="326"/>
        <end position="339"/>
    </location>
</feature>
<feature type="binding site" evidence="5">
    <location>
        <position position="52"/>
    </location>
    <ligand>
        <name>ATP</name>
        <dbReference type="ChEBI" id="CHEBI:30616"/>
    </ligand>
</feature>
<dbReference type="PROSITE" id="PS50011">
    <property type="entry name" value="PROTEIN_KINASE_DOM"/>
    <property type="match status" value="1"/>
</dbReference>
<feature type="compositionally biased region" description="Low complexity" evidence="6">
    <location>
        <begin position="505"/>
        <end position="525"/>
    </location>
</feature>
<keyword evidence="7" id="KW-1133">Transmembrane helix</keyword>
<keyword evidence="1" id="KW-0808">Transferase</keyword>
<feature type="compositionally biased region" description="Pro residues" evidence="6">
    <location>
        <begin position="369"/>
        <end position="379"/>
    </location>
</feature>
<feature type="region of interest" description="Disordered" evidence="6">
    <location>
        <begin position="312"/>
        <end position="448"/>
    </location>
</feature>
<reference evidence="10" key="1">
    <citation type="submission" date="2016-10" db="EMBL/GenBank/DDBJ databases">
        <authorList>
            <person name="Varghese N."/>
            <person name="Submissions S."/>
        </authorList>
    </citation>
    <scope>NUCLEOTIDE SEQUENCE [LARGE SCALE GENOMIC DNA]</scope>
    <source>
        <strain evidence="10">CGMCC 4.3504</strain>
    </source>
</reference>
<feature type="transmembrane region" description="Helical" evidence="7">
    <location>
        <begin position="455"/>
        <end position="476"/>
    </location>
</feature>
<keyword evidence="7" id="KW-0812">Transmembrane</keyword>
<evidence type="ECO:0000256" key="2">
    <source>
        <dbReference type="ARBA" id="ARBA00022741"/>
    </source>
</evidence>
<evidence type="ECO:0000256" key="3">
    <source>
        <dbReference type="ARBA" id="ARBA00022777"/>
    </source>
</evidence>
<evidence type="ECO:0000313" key="9">
    <source>
        <dbReference type="EMBL" id="SDD55304.1"/>
    </source>
</evidence>
<evidence type="ECO:0000259" key="8">
    <source>
        <dbReference type="PROSITE" id="PS50011"/>
    </source>
</evidence>
<keyword evidence="10" id="KW-1185">Reference proteome</keyword>
<dbReference type="PANTHER" id="PTHR43289:SF34">
    <property type="entry name" value="SERINE_THREONINE-PROTEIN KINASE YBDM-RELATED"/>
    <property type="match status" value="1"/>
</dbReference>
<dbReference type="RefSeq" id="WP_074995015.1">
    <property type="nucleotide sequence ID" value="NZ_FMZK01000009.1"/>
</dbReference>
<sequence>MDQHGPGGPAGERGAGHPDRIGAYRLLARLGAGGMGEVHLARSDRGRTVAVKLVREELAQQEEFRARFRQEVENARRVGGDWTAPVLDADTEAPVPWVATGYVAGPSLQQVVGHDHGALPERSVRILAAGLAHALKDIHAAGIVHRDLKPSNVLVTIDGPRVIDFGIARAMETVTDGGLTRTGALVGSPGFMAPEQVRGDRITPACDVFCLGSVLAYAATGELPFGTANSGVHALMFRIAEEEPDLGRVPEGLAGLVRDCLRKDPARRPTLDQILRRTGADETVADGRSREPWLPAALVAQLGRHAVRLLDTEDPQAPPPAPAGPAPAATPEHAPAADGPAPPAPGVPGTGGDGAPVNHLPTLVVGPNGPTPPPGPAPGAPAAGPGPAAYGHPHPQAQPHPQHQAQPHPPSPGYGYPYGGYGPAGATPAYGPPPFGTDPPPYGPARPARDGRSTALLVVIALVVALAAGGTVYTLMEGGSGDTAGRDSSGRPTDGTSRGTDPSPDGKSSTGTDGTDGTDGVAGTDRPPADGAVPAGYLGSWSTTIDNASGLHSRRLTIRQGGTGDTVMSLVADGPTGSGTYHCVFEGDLTSVGSGGRLQLGPTTVSVGQPRSACTPGAASALTLLPDGTLRRVNTDSGEQLTYTRD</sequence>
<protein>
    <submittedName>
        <fullName evidence="9">Serine/threonine protein kinase</fullName>
    </submittedName>
</protein>
<dbReference type="PANTHER" id="PTHR43289">
    <property type="entry name" value="MITOGEN-ACTIVATED PROTEIN KINASE KINASE KINASE 20-RELATED"/>
    <property type="match status" value="1"/>
</dbReference>
<feature type="compositionally biased region" description="Pro residues" evidence="6">
    <location>
        <begin position="430"/>
        <end position="444"/>
    </location>
</feature>
<dbReference type="Gene3D" id="3.30.200.20">
    <property type="entry name" value="Phosphorylase Kinase, domain 1"/>
    <property type="match status" value="1"/>
</dbReference>
<feature type="compositionally biased region" description="Polar residues" evidence="6">
    <location>
        <begin position="490"/>
        <end position="500"/>
    </location>
</feature>
<dbReference type="PROSITE" id="PS00108">
    <property type="entry name" value="PROTEIN_KINASE_ST"/>
    <property type="match status" value="1"/>
</dbReference>
<dbReference type="GO" id="GO:0004674">
    <property type="term" value="F:protein serine/threonine kinase activity"/>
    <property type="evidence" value="ECO:0007669"/>
    <property type="project" value="UniProtKB-KW"/>
</dbReference>
<dbReference type="InterPro" id="IPR000719">
    <property type="entry name" value="Prot_kinase_dom"/>
</dbReference>
<gene>
    <name evidence="9" type="ORF">SAMN05216505_10949</name>
</gene>
<dbReference type="EMBL" id="FMZK01000009">
    <property type="protein sequence ID" value="SDD55304.1"/>
    <property type="molecule type" value="Genomic_DNA"/>
</dbReference>
<feature type="compositionally biased region" description="Low complexity" evidence="6">
    <location>
        <begin position="380"/>
        <end position="406"/>
    </location>
</feature>
<organism evidence="9 10">
    <name type="scientific">Streptomyces prasinopilosus</name>
    <dbReference type="NCBI Taxonomy" id="67344"/>
    <lineage>
        <taxon>Bacteria</taxon>
        <taxon>Bacillati</taxon>
        <taxon>Actinomycetota</taxon>
        <taxon>Actinomycetes</taxon>
        <taxon>Kitasatosporales</taxon>
        <taxon>Streptomycetaceae</taxon>
        <taxon>Streptomyces</taxon>
    </lineage>
</organism>
<feature type="domain" description="Protein kinase" evidence="8">
    <location>
        <begin position="24"/>
        <end position="294"/>
    </location>
</feature>
<dbReference type="InterPro" id="IPR008271">
    <property type="entry name" value="Ser/Thr_kinase_AS"/>
</dbReference>
<evidence type="ECO:0000256" key="7">
    <source>
        <dbReference type="SAM" id="Phobius"/>
    </source>
</evidence>